<proteinExistence type="predicted"/>
<protein>
    <submittedName>
        <fullName evidence="2">Uncharacterized protein</fullName>
    </submittedName>
</protein>
<dbReference type="WBParaSite" id="nRc.2.0.1.t31516-RA">
    <property type="protein sequence ID" value="nRc.2.0.1.t31516-RA"/>
    <property type="gene ID" value="nRc.2.0.1.g31516"/>
</dbReference>
<evidence type="ECO:0000313" key="2">
    <source>
        <dbReference type="WBParaSite" id="nRc.2.0.1.t31516-RA"/>
    </source>
</evidence>
<organism evidence="1 2">
    <name type="scientific">Romanomermis culicivorax</name>
    <name type="common">Nematode worm</name>
    <dbReference type="NCBI Taxonomy" id="13658"/>
    <lineage>
        <taxon>Eukaryota</taxon>
        <taxon>Metazoa</taxon>
        <taxon>Ecdysozoa</taxon>
        <taxon>Nematoda</taxon>
        <taxon>Enoplea</taxon>
        <taxon>Dorylaimia</taxon>
        <taxon>Mermithida</taxon>
        <taxon>Mermithoidea</taxon>
        <taxon>Mermithidae</taxon>
        <taxon>Romanomermis</taxon>
    </lineage>
</organism>
<sequence length="85" mass="9963">MQQQIVDAQKVDPMLDQTGQKVENQVKGFYTLYNILHREGSKVHKLSALFEYTSTESELPYLCILIDISKLRLIVWCRPFTPQFE</sequence>
<accession>A0A915JYH6</accession>
<keyword evidence="1" id="KW-1185">Reference proteome</keyword>
<evidence type="ECO:0000313" key="1">
    <source>
        <dbReference type="Proteomes" id="UP000887565"/>
    </source>
</evidence>
<name>A0A915JYH6_ROMCU</name>
<reference evidence="2" key="1">
    <citation type="submission" date="2022-11" db="UniProtKB">
        <authorList>
            <consortium name="WormBaseParasite"/>
        </authorList>
    </citation>
    <scope>IDENTIFICATION</scope>
</reference>
<dbReference type="AlphaFoldDB" id="A0A915JYH6"/>
<dbReference type="Proteomes" id="UP000887565">
    <property type="component" value="Unplaced"/>
</dbReference>